<comment type="caution">
    <text evidence="8">The sequence shown here is derived from an EMBL/GenBank/DDBJ whole genome shotgun (WGS) entry which is preliminary data.</text>
</comment>
<evidence type="ECO:0000256" key="1">
    <source>
        <dbReference type="ARBA" id="ARBA00005791"/>
    </source>
</evidence>
<accession>A0A150X921</accession>
<keyword evidence="3 6" id="KW-0732">Signal</keyword>
<name>A0A150X921_9BACT</name>
<comment type="similarity">
    <text evidence="1">Belongs to the thioredoxin family. DsbA subfamily.</text>
</comment>
<organism evidence="8 9">
    <name type="scientific">Roseivirga spongicola</name>
    <dbReference type="NCBI Taxonomy" id="333140"/>
    <lineage>
        <taxon>Bacteria</taxon>
        <taxon>Pseudomonadati</taxon>
        <taxon>Bacteroidota</taxon>
        <taxon>Cytophagia</taxon>
        <taxon>Cytophagales</taxon>
        <taxon>Roseivirgaceae</taxon>
        <taxon>Roseivirga</taxon>
    </lineage>
</organism>
<evidence type="ECO:0000259" key="7">
    <source>
        <dbReference type="Pfam" id="PF01323"/>
    </source>
</evidence>
<keyword evidence="9" id="KW-1185">Reference proteome</keyword>
<dbReference type="PIRSF" id="PIRSF001488">
    <property type="entry name" value="Tdi_protein"/>
    <property type="match status" value="1"/>
</dbReference>
<dbReference type="InterPro" id="IPR001853">
    <property type="entry name" value="DSBA-like_thioredoxin_dom"/>
</dbReference>
<feature type="signal peptide" evidence="6">
    <location>
        <begin position="1"/>
        <end position="19"/>
    </location>
</feature>
<keyword evidence="5" id="KW-0676">Redox-active center</keyword>
<reference evidence="8 9" key="1">
    <citation type="submission" date="2016-01" db="EMBL/GenBank/DDBJ databases">
        <title>Genome sequencing of Roseivirga spongicola UST030701-084.</title>
        <authorList>
            <person name="Selvaratnam C."/>
            <person name="Thevarajoo S."/>
            <person name="Goh K.M."/>
            <person name="Ee R."/>
            <person name="Chan K.-G."/>
            <person name="Chong C.S."/>
        </authorList>
    </citation>
    <scope>NUCLEOTIDE SEQUENCE [LARGE SCALE GENOMIC DNA]</scope>
    <source>
        <strain evidence="8 9">UST030701-084</strain>
    </source>
</reference>
<dbReference type="STRING" id="333140.AWW68_10545"/>
<dbReference type="Gene3D" id="3.40.30.10">
    <property type="entry name" value="Glutaredoxin"/>
    <property type="match status" value="1"/>
</dbReference>
<dbReference type="InterPro" id="IPR036249">
    <property type="entry name" value="Thioredoxin-like_sf"/>
</dbReference>
<keyword evidence="4" id="KW-1015">Disulfide bond</keyword>
<dbReference type="GO" id="GO:0016491">
    <property type="term" value="F:oxidoreductase activity"/>
    <property type="evidence" value="ECO:0007669"/>
    <property type="project" value="InterPro"/>
</dbReference>
<dbReference type="AlphaFoldDB" id="A0A150X921"/>
<feature type="domain" description="DSBA-like thioredoxin" evidence="7">
    <location>
        <begin position="41"/>
        <end position="183"/>
    </location>
</feature>
<evidence type="ECO:0000256" key="3">
    <source>
        <dbReference type="ARBA" id="ARBA00022729"/>
    </source>
</evidence>
<dbReference type="Pfam" id="PF01323">
    <property type="entry name" value="DSBA"/>
    <property type="match status" value="1"/>
</dbReference>
<evidence type="ECO:0000256" key="5">
    <source>
        <dbReference type="ARBA" id="ARBA00023284"/>
    </source>
</evidence>
<protein>
    <recommendedName>
        <fullName evidence="2">Thiol:disulfide interchange protein DsbA</fullName>
    </recommendedName>
</protein>
<dbReference type="RefSeq" id="WP_068221142.1">
    <property type="nucleotide sequence ID" value="NZ_CP139724.1"/>
</dbReference>
<proteinExistence type="inferred from homology"/>
<dbReference type="PANTHER" id="PTHR35891">
    <property type="entry name" value="THIOL:DISULFIDE INTERCHANGE PROTEIN DSBA"/>
    <property type="match status" value="1"/>
</dbReference>
<feature type="chain" id="PRO_5007574416" description="Thiol:disulfide interchange protein DsbA" evidence="6">
    <location>
        <begin position="20"/>
        <end position="204"/>
    </location>
</feature>
<evidence type="ECO:0000313" key="9">
    <source>
        <dbReference type="Proteomes" id="UP000075606"/>
    </source>
</evidence>
<dbReference type="EMBL" id="LRPC01000023">
    <property type="protein sequence ID" value="KYG75237.1"/>
    <property type="molecule type" value="Genomic_DNA"/>
</dbReference>
<dbReference type="Proteomes" id="UP000075606">
    <property type="component" value="Unassembled WGS sequence"/>
</dbReference>
<dbReference type="PANTHER" id="PTHR35891:SF2">
    <property type="entry name" value="THIOL:DISULFIDE INTERCHANGE PROTEIN DSBA"/>
    <property type="match status" value="1"/>
</dbReference>
<sequence length="204" mass="23598">MRKVALVLTLVIVGSLAMAQSRFIEGQHYEVVAEKKSEEPTVTEFFSLFCGHCFSFDPFIDSLHHSLPESVTFERSHVDYIPRDNKAVSFGIVKAYNVMLDLDMEEKLRRTFFAAIHVKQENIDSEAKIKQLFLDQGVSESKFDALYNSQSVINRAKAMSELWVERRIDNVPTIVVNHKYKINLSSMRTMDDLRQITKYLLEQK</sequence>
<evidence type="ECO:0000256" key="2">
    <source>
        <dbReference type="ARBA" id="ARBA00013831"/>
    </source>
</evidence>
<dbReference type="InterPro" id="IPR050824">
    <property type="entry name" value="Thiol_disulfide_DsbA"/>
</dbReference>
<dbReference type="PROSITE" id="PS00194">
    <property type="entry name" value="THIOREDOXIN_1"/>
    <property type="match status" value="1"/>
</dbReference>
<dbReference type="InterPro" id="IPR017937">
    <property type="entry name" value="Thioredoxin_CS"/>
</dbReference>
<dbReference type="CDD" id="cd03019">
    <property type="entry name" value="DsbA_DsbA"/>
    <property type="match status" value="1"/>
</dbReference>
<evidence type="ECO:0000313" key="8">
    <source>
        <dbReference type="EMBL" id="KYG75237.1"/>
    </source>
</evidence>
<dbReference type="InterPro" id="IPR023205">
    <property type="entry name" value="DsbA/DsbL"/>
</dbReference>
<evidence type="ECO:0000256" key="4">
    <source>
        <dbReference type="ARBA" id="ARBA00023157"/>
    </source>
</evidence>
<gene>
    <name evidence="8" type="ORF">AWW68_10545</name>
</gene>
<evidence type="ECO:0000256" key="6">
    <source>
        <dbReference type="SAM" id="SignalP"/>
    </source>
</evidence>
<dbReference type="OrthoDB" id="9784896at2"/>
<dbReference type="SUPFAM" id="SSF52833">
    <property type="entry name" value="Thioredoxin-like"/>
    <property type="match status" value="1"/>
</dbReference>